<protein>
    <submittedName>
        <fullName evidence="1">Uncharacterized protein</fullName>
    </submittedName>
</protein>
<dbReference type="Proteomes" id="UP001225378">
    <property type="component" value="Chromosome"/>
</dbReference>
<gene>
    <name evidence="1" type="ORF">Q9L42_019940</name>
</gene>
<accession>A0AAU7NUA7</accession>
<dbReference type="KEGG" id="mech:Q9L42_019940"/>
<dbReference type="AlphaFoldDB" id="A0AAU7NUA7"/>
<evidence type="ECO:0000313" key="1">
    <source>
        <dbReference type="EMBL" id="XBS20584.1"/>
    </source>
</evidence>
<proteinExistence type="predicted"/>
<keyword evidence="2" id="KW-1185">Reference proteome</keyword>
<organism evidence="1 2">
    <name type="scientific">Methylomarinum roseum</name>
    <dbReference type="NCBI Taxonomy" id="3067653"/>
    <lineage>
        <taxon>Bacteria</taxon>
        <taxon>Pseudomonadati</taxon>
        <taxon>Pseudomonadota</taxon>
        <taxon>Gammaproteobacteria</taxon>
        <taxon>Methylococcales</taxon>
        <taxon>Methylococcaceae</taxon>
        <taxon>Methylomarinum</taxon>
    </lineage>
</organism>
<evidence type="ECO:0000313" key="2">
    <source>
        <dbReference type="Proteomes" id="UP001225378"/>
    </source>
</evidence>
<dbReference type="RefSeq" id="WP_349431699.1">
    <property type="nucleotide sequence ID" value="NZ_CP157743.1"/>
</dbReference>
<name>A0AAU7NUA7_9GAMM</name>
<dbReference type="EMBL" id="CP157743">
    <property type="protein sequence ID" value="XBS20584.1"/>
    <property type="molecule type" value="Genomic_DNA"/>
</dbReference>
<reference evidence="1 2" key="1">
    <citation type="journal article" date="2024" name="Microbiology">
        <title>Methylomarinum rosea sp. nov., a novel halophilic methanotrophic bacterium from the hypersaline Lake Elton.</title>
        <authorList>
            <person name="Suleimanov R.Z."/>
            <person name="Oshkin I.Y."/>
            <person name="Danilova O.V."/>
            <person name="Suzina N.E."/>
            <person name="Dedysh S.N."/>
        </authorList>
    </citation>
    <scope>NUCLEOTIDE SEQUENCE [LARGE SCALE GENOMIC DNA]</scope>
    <source>
        <strain evidence="1 2">Ch1-1</strain>
    </source>
</reference>
<sequence>MKLIFFLFLALILVFGGAFVLLRTAEKPKVPKDYKAKGYDDDESGW</sequence>